<name>A0A644W8Q6_9ZZZZ</name>
<dbReference type="EC" id="4.2.1.45" evidence="3"/>
<dbReference type="Gene3D" id="3.40.50.720">
    <property type="entry name" value="NAD(P)-binding Rossmann-like Domain"/>
    <property type="match status" value="1"/>
</dbReference>
<dbReference type="PANTHER" id="PTHR43000">
    <property type="entry name" value="DTDP-D-GLUCOSE 4,6-DEHYDRATASE-RELATED"/>
    <property type="match status" value="1"/>
</dbReference>
<evidence type="ECO:0000256" key="1">
    <source>
        <dbReference type="ARBA" id="ARBA00007637"/>
    </source>
</evidence>
<proteinExistence type="inferred from homology"/>
<comment type="similarity">
    <text evidence="1">Belongs to the NAD(P)-dependent epimerase/dehydratase family.</text>
</comment>
<sequence length="356" mass="40487">MQTDLIKFYNDKKILIIGHTTFIGSWLTLLLHSYGAKLSGFSIKPPVYPNFYEETDLHELIHSYIGDVRDFERFNTINQLQQPEIVIHLSSVCGYIDSVEPKELYTINLLGSLNALEVCRQSAHTRVFVNLVPDYSGTMMLKSCGKNNQGELDLVTGSFRSTEFLTTGYRNAYFHANNSPAFPKSVANIKTFPPVGGGDWSKNNLIQEYVQAMLSNQKQIKVRPDNIRFMLHVLDMLTGVLTATRNFYLGEMSDSVCDSRIYPEGSFFKDEKWVAQTFRELWGTPGTALKTEQKQLNGEVSYAGDTTAGYVPVVGWTPRWDAEMALRKTIEWYQARERGANMQRFSLGQVEEFMEG</sequence>
<gene>
    <name evidence="3" type="primary">rfbG_4</name>
    <name evidence="3" type="ORF">SDC9_45033</name>
</gene>
<accession>A0A644W8Q6</accession>
<feature type="domain" description="NAD-dependent epimerase/dehydratase" evidence="2">
    <location>
        <begin position="14"/>
        <end position="129"/>
    </location>
</feature>
<evidence type="ECO:0000313" key="3">
    <source>
        <dbReference type="EMBL" id="MPL98823.1"/>
    </source>
</evidence>
<dbReference type="SUPFAM" id="SSF51735">
    <property type="entry name" value="NAD(P)-binding Rossmann-fold domains"/>
    <property type="match status" value="1"/>
</dbReference>
<organism evidence="3">
    <name type="scientific">bioreactor metagenome</name>
    <dbReference type="NCBI Taxonomy" id="1076179"/>
    <lineage>
        <taxon>unclassified sequences</taxon>
        <taxon>metagenomes</taxon>
        <taxon>ecological metagenomes</taxon>
    </lineage>
</organism>
<dbReference type="AlphaFoldDB" id="A0A644W8Q6"/>
<protein>
    <submittedName>
        <fullName evidence="3">CDP-glucose 4,6-dehydratase</fullName>
        <ecNumber evidence="3">4.2.1.45</ecNumber>
    </submittedName>
</protein>
<evidence type="ECO:0000259" key="2">
    <source>
        <dbReference type="Pfam" id="PF01370"/>
    </source>
</evidence>
<comment type="caution">
    <text evidence="3">The sequence shown here is derived from an EMBL/GenBank/DDBJ whole genome shotgun (WGS) entry which is preliminary data.</text>
</comment>
<dbReference type="EMBL" id="VSSQ01000631">
    <property type="protein sequence ID" value="MPL98823.1"/>
    <property type="molecule type" value="Genomic_DNA"/>
</dbReference>
<keyword evidence="3" id="KW-0456">Lyase</keyword>
<dbReference type="InterPro" id="IPR036291">
    <property type="entry name" value="NAD(P)-bd_dom_sf"/>
</dbReference>
<reference evidence="3" key="1">
    <citation type="submission" date="2019-08" db="EMBL/GenBank/DDBJ databases">
        <authorList>
            <person name="Kucharzyk K."/>
            <person name="Murdoch R.W."/>
            <person name="Higgins S."/>
            <person name="Loffler F."/>
        </authorList>
    </citation>
    <scope>NUCLEOTIDE SEQUENCE</scope>
</reference>
<dbReference type="Pfam" id="PF01370">
    <property type="entry name" value="Epimerase"/>
    <property type="match status" value="1"/>
</dbReference>
<dbReference type="InterPro" id="IPR001509">
    <property type="entry name" value="Epimerase_deHydtase"/>
</dbReference>
<dbReference type="Gene3D" id="3.90.25.10">
    <property type="entry name" value="UDP-galactose 4-epimerase, domain 1"/>
    <property type="match status" value="1"/>
</dbReference>
<dbReference type="GO" id="GO:0047733">
    <property type="term" value="F:CDP-glucose 4,6-dehydratase activity"/>
    <property type="evidence" value="ECO:0007669"/>
    <property type="project" value="UniProtKB-EC"/>
</dbReference>